<evidence type="ECO:0000313" key="1">
    <source>
        <dbReference type="EMBL" id="AMW34055.1"/>
    </source>
</evidence>
<organism evidence="1 2">
    <name type="scientific">Haematospirillum jordaniae</name>
    <dbReference type="NCBI Taxonomy" id="1549855"/>
    <lineage>
        <taxon>Bacteria</taxon>
        <taxon>Pseudomonadati</taxon>
        <taxon>Pseudomonadota</taxon>
        <taxon>Alphaproteobacteria</taxon>
        <taxon>Rhodospirillales</taxon>
        <taxon>Novispirillaceae</taxon>
        <taxon>Haematospirillum</taxon>
    </lineage>
</organism>
<keyword evidence="2" id="KW-1185">Reference proteome</keyword>
<protein>
    <recommendedName>
        <fullName evidence="3">Poly(3-hydroxybutyrate) depolymerase</fullName>
    </recommendedName>
</protein>
<dbReference type="KEGG" id="hjo:AY555_01445"/>
<dbReference type="Gene3D" id="3.40.50.1820">
    <property type="entry name" value="alpha/beta hydrolase"/>
    <property type="match status" value="2"/>
</dbReference>
<dbReference type="Proteomes" id="UP000076066">
    <property type="component" value="Chromosome"/>
</dbReference>
<evidence type="ECO:0008006" key="3">
    <source>
        <dbReference type="Google" id="ProtNLM"/>
    </source>
</evidence>
<proteinExistence type="predicted"/>
<dbReference type="PANTHER" id="PTHR42972">
    <property type="entry name" value="TOL-PAL SYSTEM PROTEIN TOLB"/>
    <property type="match status" value="1"/>
</dbReference>
<gene>
    <name evidence="1" type="ORF">AY555_01445</name>
</gene>
<dbReference type="AlphaFoldDB" id="A0A143DBF3"/>
<dbReference type="EMBL" id="CP014525">
    <property type="protein sequence ID" value="AMW34055.1"/>
    <property type="molecule type" value="Genomic_DNA"/>
</dbReference>
<sequence length="366" mass="39709">MAWIGIITVCSGSWAGSAPPSINLPPLGLEADSITVSGLSSGAFMAVQMQVAHSATIKGAAVFGGGPFGCARGDGTMATLTEAAAHCQNLVGMPWNPISSFMGPPDTLALMNGAQKLEEQNKIDALSNIRKHRVFLFSGINDTLIPQAVMQALENWYGKLMPASQIETLFDVNAGHGMLSLQGSVPCPVTRLPYINDCHMDGAGRALSFLMDETLHPADKDRGTLFAFSQRPFVPNTPTRDGMHETGHVFIPDDCTAGESCRLHVAFHGCQQNQFFIGNRFFTETGYNQWAATNRIVVLYPQVSAAPLYNPAGCWDWWGYTNQDYLNRDGIQIRSVRAMINQLTSLPMESKKQPAQKMPAGQLASR</sequence>
<dbReference type="InterPro" id="IPR029058">
    <property type="entry name" value="AB_hydrolase_fold"/>
</dbReference>
<reference evidence="1 2" key="1">
    <citation type="submission" date="2016-02" db="EMBL/GenBank/DDBJ databases">
        <title>Complete Genome of H5569, the type strain of the newly described species Haematospirillium jordaniae.</title>
        <authorList>
            <person name="Nicholson A.C."/>
            <person name="Humrighouse B.W."/>
            <person name="Loparov V."/>
            <person name="McQuiston J.R."/>
        </authorList>
    </citation>
    <scope>NUCLEOTIDE SEQUENCE [LARGE SCALE GENOMIC DNA]</scope>
    <source>
        <strain evidence="1 2">H5569</strain>
    </source>
</reference>
<dbReference type="SUPFAM" id="SSF53474">
    <property type="entry name" value="alpha/beta-Hydrolases"/>
    <property type="match status" value="1"/>
</dbReference>
<evidence type="ECO:0000313" key="2">
    <source>
        <dbReference type="Proteomes" id="UP000076066"/>
    </source>
</evidence>
<name>A0A143DBF3_9PROT</name>
<accession>A0A143DBF3</accession>
<dbReference type="PANTHER" id="PTHR42972:SF8">
    <property type="entry name" value="POLYHYDROXYBUTYRATE DEPOLYMERASE"/>
    <property type="match status" value="1"/>
</dbReference>